<dbReference type="EMBL" id="CDMY01000217">
    <property type="protein sequence ID" value="CEL94345.1"/>
    <property type="molecule type" value="Genomic_DNA"/>
</dbReference>
<organism evidence="2 3">
    <name type="scientific">Vitrella brassicaformis (strain CCMP3155)</name>
    <dbReference type="NCBI Taxonomy" id="1169540"/>
    <lineage>
        <taxon>Eukaryota</taxon>
        <taxon>Sar</taxon>
        <taxon>Alveolata</taxon>
        <taxon>Colpodellida</taxon>
        <taxon>Vitrellaceae</taxon>
        <taxon>Vitrella</taxon>
    </lineage>
</organism>
<keyword evidence="3" id="KW-1185">Reference proteome</keyword>
<evidence type="ECO:0000313" key="3">
    <source>
        <dbReference type="Proteomes" id="UP000041254"/>
    </source>
</evidence>
<sequence>MHVDSTMIHSCAKVVKMVTVAVHLLALLAQSATMNEAGFVALFGTSDFVAPTCASTKTVTSAADSGTGSLREALGMLKPNSRRRRQPFAAFASTRV</sequence>
<reference evidence="2 3" key="1">
    <citation type="submission" date="2014-11" db="EMBL/GenBank/DDBJ databases">
        <authorList>
            <person name="Zhu J."/>
            <person name="Qi W."/>
            <person name="Song R."/>
        </authorList>
    </citation>
    <scope>NUCLEOTIDE SEQUENCE [LARGE SCALE GENOMIC DNA]</scope>
</reference>
<gene>
    <name evidence="2" type="ORF">Vbra_2011</name>
</gene>
<dbReference type="AlphaFoldDB" id="A0A0G4EFY7"/>
<keyword evidence="1" id="KW-0732">Signal</keyword>
<feature type="signal peptide" evidence="1">
    <location>
        <begin position="1"/>
        <end position="31"/>
    </location>
</feature>
<feature type="chain" id="PRO_5005187068" evidence="1">
    <location>
        <begin position="32"/>
        <end position="96"/>
    </location>
</feature>
<accession>A0A0G4EFY7</accession>
<name>A0A0G4EFY7_VITBC</name>
<dbReference type="InParanoid" id="A0A0G4EFY7"/>
<proteinExistence type="predicted"/>
<dbReference type="Proteomes" id="UP000041254">
    <property type="component" value="Unassembled WGS sequence"/>
</dbReference>
<dbReference type="VEuPathDB" id="CryptoDB:Vbra_2011"/>
<evidence type="ECO:0000313" key="2">
    <source>
        <dbReference type="EMBL" id="CEL94345.1"/>
    </source>
</evidence>
<evidence type="ECO:0000256" key="1">
    <source>
        <dbReference type="SAM" id="SignalP"/>
    </source>
</evidence>
<protein>
    <submittedName>
        <fullName evidence="2">Uncharacterized protein</fullName>
    </submittedName>
</protein>